<name>A0A507FAS0_9FUNG</name>
<dbReference type="AlphaFoldDB" id="A0A507FAS0"/>
<feature type="compositionally biased region" description="Low complexity" evidence="1">
    <location>
        <begin position="299"/>
        <end position="318"/>
    </location>
</feature>
<evidence type="ECO:0000313" key="2">
    <source>
        <dbReference type="EMBL" id="TPX72436.1"/>
    </source>
</evidence>
<evidence type="ECO:0000313" key="3">
    <source>
        <dbReference type="Proteomes" id="UP000320333"/>
    </source>
</evidence>
<feature type="region of interest" description="Disordered" evidence="1">
    <location>
        <begin position="274"/>
        <end position="318"/>
    </location>
</feature>
<gene>
    <name evidence="2" type="ORF">CcCBS67573_g05885</name>
</gene>
<feature type="region of interest" description="Disordered" evidence="1">
    <location>
        <begin position="434"/>
        <end position="473"/>
    </location>
</feature>
<dbReference type="OrthoDB" id="2129683at2759"/>
<dbReference type="EMBL" id="QEAP01000229">
    <property type="protein sequence ID" value="TPX72436.1"/>
    <property type="molecule type" value="Genomic_DNA"/>
</dbReference>
<dbReference type="Proteomes" id="UP000320333">
    <property type="component" value="Unassembled WGS sequence"/>
</dbReference>
<proteinExistence type="predicted"/>
<feature type="compositionally biased region" description="Low complexity" evidence="1">
    <location>
        <begin position="442"/>
        <end position="464"/>
    </location>
</feature>
<organism evidence="2 3">
    <name type="scientific">Chytriomyces confervae</name>
    <dbReference type="NCBI Taxonomy" id="246404"/>
    <lineage>
        <taxon>Eukaryota</taxon>
        <taxon>Fungi</taxon>
        <taxon>Fungi incertae sedis</taxon>
        <taxon>Chytridiomycota</taxon>
        <taxon>Chytridiomycota incertae sedis</taxon>
        <taxon>Chytridiomycetes</taxon>
        <taxon>Chytridiales</taxon>
        <taxon>Chytriomycetaceae</taxon>
        <taxon>Chytriomyces</taxon>
    </lineage>
</organism>
<keyword evidence="3" id="KW-1185">Reference proteome</keyword>
<sequence length="648" mass="70733">MAASLHTRNARVYVRRAPNANEPVDANILDQDLVPGLYARELDGLPAYRRVDAANPLELSPIKGVGSNLYVKWLHAAGIVLFQKYSHIDHSALKMDITLLGASHTEFFDLGFVMFSEKKTFYRNKNFMSLSNTIHTTPQSRFVAVPFAFLVKPKEVLPVTFKSPSAKIDYALHFRVAGRLKGIGYVTEDFQEPVTVVAPDFGLIPPPLPPLHPDDDGFRVIADTNGEIQGNLNVLSVPNDSDSTVWLRPRVLTNSPNPPERDRAATPAYSEIDALGSSSPVSSEGRTVTPVTRDSFVRSMTPTTPSSTGSSSIQDSSRLSLSAVGRSISRNWRASGPPLSIESSLQSTEDLFDESELAQSVIAPPYSIQDALPMSPLSTMPPLTIDESGALDTELEFESDAHDAEYDSDTATTGINRGISGGLVTQRFSFPPRVSSLANLDPNGNNSSSNPSSPNTPSSQESQSISTAQSKPVKPARYALPKLSTVFGAILTQQEQPNFRIIAPCTIAGPDSRIPLDVTLQSIPRKHTLVRIEAVLSAHVEATASRHKKEDVHELARTIVRFSHSEDTEIDDGNDDGPRSSLNVNRKVWVQVPSCKELGIHAVGFKVPLVEMRHAISLWLYTARPKRVGNGMREEAFSLGQVSIEMLR</sequence>
<accession>A0A507FAS0</accession>
<comment type="caution">
    <text evidence="2">The sequence shown here is derived from an EMBL/GenBank/DDBJ whole genome shotgun (WGS) entry which is preliminary data.</text>
</comment>
<feature type="compositionally biased region" description="Polar residues" evidence="1">
    <location>
        <begin position="276"/>
        <end position="292"/>
    </location>
</feature>
<evidence type="ECO:0000256" key="1">
    <source>
        <dbReference type="SAM" id="MobiDB-lite"/>
    </source>
</evidence>
<protein>
    <submittedName>
        <fullName evidence="2">Uncharacterized protein</fullName>
    </submittedName>
</protein>
<reference evidence="2 3" key="1">
    <citation type="journal article" date="2019" name="Sci. Rep.">
        <title>Comparative genomics of chytrid fungi reveal insights into the obligate biotrophic and pathogenic lifestyle of Synchytrium endobioticum.</title>
        <authorList>
            <person name="van de Vossenberg B.T.L.H."/>
            <person name="Warris S."/>
            <person name="Nguyen H.D.T."/>
            <person name="van Gent-Pelzer M.P.E."/>
            <person name="Joly D.L."/>
            <person name="van de Geest H.C."/>
            <person name="Bonants P.J.M."/>
            <person name="Smith D.S."/>
            <person name="Levesque C.A."/>
            <person name="van der Lee T.A.J."/>
        </authorList>
    </citation>
    <scope>NUCLEOTIDE SEQUENCE [LARGE SCALE GENOMIC DNA]</scope>
    <source>
        <strain evidence="2 3">CBS 675.73</strain>
    </source>
</reference>